<name>A0AA35G6G9_9FIRM</name>
<dbReference type="KEGG" id="cmic:caldi_23810"/>
<dbReference type="InterPro" id="IPR010838">
    <property type="entry name" value="DUF1444"/>
</dbReference>
<evidence type="ECO:0000313" key="1">
    <source>
        <dbReference type="EMBL" id="BDG61291.1"/>
    </source>
</evidence>
<reference evidence="1" key="1">
    <citation type="submission" date="2022-03" db="EMBL/GenBank/DDBJ databases">
        <title>Complete genome sequence of Caldinitratiruptor microaerophilus.</title>
        <authorList>
            <person name="Mukaiyama R."/>
            <person name="Nishiyama T."/>
            <person name="Ueda K."/>
        </authorList>
    </citation>
    <scope>NUCLEOTIDE SEQUENCE</scope>
    <source>
        <strain evidence="1">JCM 16183</strain>
    </source>
</reference>
<dbReference type="EMBL" id="AP025628">
    <property type="protein sequence ID" value="BDG61291.1"/>
    <property type="molecule type" value="Genomic_DNA"/>
</dbReference>
<evidence type="ECO:0000313" key="2">
    <source>
        <dbReference type="Proteomes" id="UP001163687"/>
    </source>
</evidence>
<sequence>MWGDLHRRPSPATGTSPVHLISRRAQVRSPANLSAGASPEVASIRPQIIPARWGANWLGARRTVPTHPLAPGLCVALVVDAAHGYRFVTQGVLERWGKRFQELLPTAVENLARSTPRIPWKRLGHGPRLRMVCESFDGYDASRLLLREQIQALRQEVEGRLVVAVPGRDFLVALGDADRSVVEDVAQMVREVYRATRYRISPRLFTLAGDELVPYALVPNKSRLQH</sequence>
<dbReference type="Proteomes" id="UP001163687">
    <property type="component" value="Chromosome"/>
</dbReference>
<protein>
    <submittedName>
        <fullName evidence="1">Uncharacterized protein</fullName>
    </submittedName>
</protein>
<dbReference type="AlphaFoldDB" id="A0AA35G6G9"/>
<proteinExistence type="predicted"/>
<accession>A0AA35G6G9</accession>
<gene>
    <name evidence="1" type="ORF">caldi_23810</name>
</gene>
<dbReference type="Pfam" id="PF07285">
    <property type="entry name" value="DUF1444"/>
    <property type="match status" value="1"/>
</dbReference>
<keyword evidence="2" id="KW-1185">Reference proteome</keyword>
<organism evidence="1 2">
    <name type="scientific">Caldinitratiruptor microaerophilus</name>
    <dbReference type="NCBI Taxonomy" id="671077"/>
    <lineage>
        <taxon>Bacteria</taxon>
        <taxon>Bacillati</taxon>
        <taxon>Bacillota</taxon>
        <taxon>Clostridia</taxon>
        <taxon>Eubacteriales</taxon>
        <taxon>Symbiobacteriaceae</taxon>
        <taxon>Caldinitratiruptor</taxon>
    </lineage>
</organism>